<organism evidence="2">
    <name type="scientific">Leptotrichia rugosa</name>
    <dbReference type="NCBI Taxonomy" id="3239302"/>
    <lineage>
        <taxon>Bacteria</taxon>
        <taxon>Fusobacteriati</taxon>
        <taxon>Fusobacteriota</taxon>
        <taxon>Fusobacteriia</taxon>
        <taxon>Fusobacteriales</taxon>
        <taxon>Leptotrichiaceae</taxon>
        <taxon>Leptotrichia</taxon>
    </lineage>
</organism>
<feature type="domain" description="N-acetyltransferase" evidence="1">
    <location>
        <begin position="1"/>
        <end position="177"/>
    </location>
</feature>
<dbReference type="RefSeq" id="WP_094080621.1">
    <property type="nucleotide sequence ID" value="NZ_CP165644.1"/>
</dbReference>
<dbReference type="CDD" id="cd04301">
    <property type="entry name" value="NAT_SF"/>
    <property type="match status" value="1"/>
</dbReference>
<dbReference type="EMBL" id="CP165644">
    <property type="protein sequence ID" value="XDU67624.1"/>
    <property type="molecule type" value="Genomic_DNA"/>
</dbReference>
<dbReference type="SUPFAM" id="SSF55729">
    <property type="entry name" value="Acyl-CoA N-acyltransferases (Nat)"/>
    <property type="match status" value="1"/>
</dbReference>
<proteinExistence type="predicted"/>
<sequence length="187" mass="21737">MNFRKSEPKDVNRILEIIEMAKEELKKMKLNQWQNGYPNRNSIESDIKKGISYVLETRIDGKNKVVATIALSPEKETPYSKIDGKWLTCGDYVVIHRIAVDKNVKNQGIATKLLEFSQDVCLKNNIFSLRADTHENNEPMRRILEKQNFKYCGVIFLDREPDVGAKRIAFEKILRKKPVISDIRKEI</sequence>
<keyword evidence="2" id="KW-0012">Acyltransferase</keyword>
<dbReference type="EC" id="2.3.-.-" evidence="2"/>
<keyword evidence="2" id="KW-0808">Transferase</keyword>
<evidence type="ECO:0000313" key="2">
    <source>
        <dbReference type="EMBL" id="XDU67624.1"/>
    </source>
</evidence>
<dbReference type="GO" id="GO:0016747">
    <property type="term" value="F:acyltransferase activity, transferring groups other than amino-acyl groups"/>
    <property type="evidence" value="ECO:0007669"/>
    <property type="project" value="InterPro"/>
</dbReference>
<dbReference type="KEGG" id="lrug:AB8B22_04210"/>
<dbReference type="InterPro" id="IPR000182">
    <property type="entry name" value="GNAT_dom"/>
</dbReference>
<dbReference type="PROSITE" id="PS51186">
    <property type="entry name" value="GNAT"/>
    <property type="match status" value="1"/>
</dbReference>
<dbReference type="AlphaFoldDB" id="A0AB39VHQ1"/>
<dbReference type="Pfam" id="PF00583">
    <property type="entry name" value="Acetyltransf_1"/>
    <property type="match status" value="1"/>
</dbReference>
<reference evidence="2" key="1">
    <citation type="submission" date="2024-07" db="EMBL/GenBank/DDBJ databases">
        <authorList>
            <person name="Li X.-J."/>
            <person name="Wang X."/>
        </authorList>
    </citation>
    <scope>NUCLEOTIDE SEQUENCE</scope>
    <source>
        <strain evidence="2">HSP-334</strain>
    </source>
</reference>
<dbReference type="InterPro" id="IPR016181">
    <property type="entry name" value="Acyl_CoA_acyltransferase"/>
</dbReference>
<accession>A0AB39VHQ1</accession>
<evidence type="ECO:0000259" key="1">
    <source>
        <dbReference type="PROSITE" id="PS51186"/>
    </source>
</evidence>
<name>A0AB39VHQ1_9FUSO</name>
<protein>
    <submittedName>
        <fullName evidence="2">GNAT family N-acetyltransferase</fullName>
        <ecNumber evidence="2">2.3.-.-</ecNumber>
    </submittedName>
</protein>
<gene>
    <name evidence="2" type="ORF">AB8B22_04210</name>
</gene>
<dbReference type="Gene3D" id="3.40.630.30">
    <property type="match status" value="1"/>
</dbReference>